<dbReference type="AlphaFoldDB" id="A0A8S9GZD0"/>
<reference evidence="2" key="1">
    <citation type="submission" date="2019-12" db="EMBL/GenBank/DDBJ databases">
        <title>Genome sequencing and annotation of Brassica cretica.</title>
        <authorList>
            <person name="Studholme D.J."/>
            <person name="Sarris P.F."/>
        </authorList>
    </citation>
    <scope>NUCLEOTIDE SEQUENCE</scope>
    <source>
        <strain evidence="2">PFS-001/15</strain>
        <tissue evidence="2">Leaf</tissue>
    </source>
</reference>
<dbReference type="InterPro" id="IPR013187">
    <property type="entry name" value="F-box-assoc_dom_typ3"/>
</dbReference>
<dbReference type="Pfam" id="PF08268">
    <property type="entry name" value="FBA_3"/>
    <property type="match status" value="1"/>
</dbReference>
<dbReference type="PANTHER" id="PTHR31111:SF138">
    <property type="entry name" value="F-BOX ASSOCIATED DOMAIN-CONTAINING PROTEIN"/>
    <property type="match status" value="1"/>
</dbReference>
<dbReference type="Proteomes" id="UP000712281">
    <property type="component" value="Unassembled WGS sequence"/>
</dbReference>
<proteinExistence type="predicted"/>
<dbReference type="NCBIfam" id="TIGR01640">
    <property type="entry name" value="F_box_assoc_1"/>
    <property type="match status" value="1"/>
</dbReference>
<organism evidence="2 3">
    <name type="scientific">Brassica cretica</name>
    <name type="common">Mustard</name>
    <dbReference type="NCBI Taxonomy" id="69181"/>
    <lineage>
        <taxon>Eukaryota</taxon>
        <taxon>Viridiplantae</taxon>
        <taxon>Streptophyta</taxon>
        <taxon>Embryophyta</taxon>
        <taxon>Tracheophyta</taxon>
        <taxon>Spermatophyta</taxon>
        <taxon>Magnoliopsida</taxon>
        <taxon>eudicotyledons</taxon>
        <taxon>Gunneridae</taxon>
        <taxon>Pentapetalae</taxon>
        <taxon>rosids</taxon>
        <taxon>malvids</taxon>
        <taxon>Brassicales</taxon>
        <taxon>Brassicaceae</taxon>
        <taxon>Brassiceae</taxon>
        <taxon>Brassica</taxon>
    </lineage>
</organism>
<evidence type="ECO:0000313" key="2">
    <source>
        <dbReference type="EMBL" id="KAF2550156.1"/>
    </source>
</evidence>
<protein>
    <recommendedName>
        <fullName evidence="1">F-box associated beta-propeller type 3 domain-containing protein</fullName>
    </recommendedName>
</protein>
<evidence type="ECO:0000259" key="1">
    <source>
        <dbReference type="Pfam" id="PF08268"/>
    </source>
</evidence>
<gene>
    <name evidence="2" type="ORF">F2Q68_00038064</name>
</gene>
<dbReference type="EMBL" id="QGKW02001988">
    <property type="protein sequence ID" value="KAF2550156.1"/>
    <property type="molecule type" value="Genomic_DNA"/>
</dbReference>
<dbReference type="PANTHER" id="PTHR31111">
    <property type="entry name" value="BNAA05G37150D PROTEIN-RELATED"/>
    <property type="match status" value="1"/>
</dbReference>
<feature type="domain" description="F-box associated beta-propeller type 3" evidence="1">
    <location>
        <begin position="290"/>
        <end position="565"/>
    </location>
</feature>
<sequence length="593" mass="66665">MEKADTGGGPSTKTPEEMMSSMALQKGQRMFMDVTIPILQQLPAARLARFMVVETEWRKTILSQTFEKEYLSLAEKKPKILFVATSKSKTDGETYHMFRSLLKKADESSTLPLTLPQSVGATLRSDITYQISQSVRDMVCLYHKRTCLICNPSVGRYVALPHVDNDSVFFLGAFREDKLKKANSCSRLRLQDTMEKADTGGGPSTKTPEEMMSSMALQKGQRMFMDVTIPILQQLPAARLARFMVVETEWRKTILSQTFEKEYLSLAEKKPKILFVATSKSKTDGETYHMFRSLLKKADESSTLPLTLPQSVGATLRSDITYQISQSVRDMVCLYHKRTCLICNPSVGRYVALPHVDNDSVFFLGFNPVAKTFKVLSLDNDGGSARVMVLTVSPEGNNNWRTLYSGVAHTAYGPGLYLAGTIYYTAHVRMFEQVLMCCDLQTEEFRCIHLPGQLDDGLIFSQGQSVRLVNFHNKPGLVEGDGMAADLLTLWQLEDSNWCKRQFNIPTTPLGLFEGDEHKFIGTGDVGELIYAPCYKNVPGYRFHEQYVIYYDYVRATVTKVRIQGDFNGFEGDVEPFGDYIESTALISTGTPM</sequence>
<name>A0A8S9GZD0_BRACR</name>
<comment type="caution">
    <text evidence="2">The sequence shown here is derived from an EMBL/GenBank/DDBJ whole genome shotgun (WGS) entry which is preliminary data.</text>
</comment>
<evidence type="ECO:0000313" key="3">
    <source>
        <dbReference type="Proteomes" id="UP000712281"/>
    </source>
</evidence>
<accession>A0A8S9GZD0</accession>
<dbReference type="InterPro" id="IPR017451">
    <property type="entry name" value="F-box-assoc_interact_dom"/>
</dbReference>